<dbReference type="InterPro" id="IPR014710">
    <property type="entry name" value="RmlC-like_jellyroll"/>
</dbReference>
<dbReference type="InterPro" id="IPR006045">
    <property type="entry name" value="Cupin_1"/>
</dbReference>
<dbReference type="InterPro" id="IPR011051">
    <property type="entry name" value="RmlC_Cupin_sf"/>
</dbReference>
<dbReference type="GO" id="GO:0030145">
    <property type="term" value="F:manganese ion binding"/>
    <property type="evidence" value="ECO:0007669"/>
    <property type="project" value="InterPro"/>
</dbReference>
<keyword evidence="4" id="KW-0479">Metal-binding</keyword>
<proteinExistence type="inferred from homology"/>
<name>A0A8H3EE51_9LECA</name>
<dbReference type="Gene3D" id="2.60.120.10">
    <property type="entry name" value="Jelly Rolls"/>
    <property type="match status" value="1"/>
</dbReference>
<dbReference type="InterPro" id="IPR001929">
    <property type="entry name" value="Germin"/>
</dbReference>
<evidence type="ECO:0000256" key="5">
    <source>
        <dbReference type="ARBA" id="ARBA00023211"/>
    </source>
</evidence>
<evidence type="ECO:0000256" key="4">
    <source>
        <dbReference type="ARBA" id="ARBA00022723"/>
    </source>
</evidence>
<evidence type="ECO:0000313" key="8">
    <source>
        <dbReference type="EMBL" id="CAF9903513.1"/>
    </source>
</evidence>
<evidence type="ECO:0000256" key="6">
    <source>
        <dbReference type="SAM" id="SignalP"/>
    </source>
</evidence>
<dbReference type="GO" id="GO:0005576">
    <property type="term" value="C:extracellular region"/>
    <property type="evidence" value="ECO:0007669"/>
    <property type="project" value="UniProtKB-SubCell"/>
</dbReference>
<dbReference type="EMBL" id="CAJPDQ010000001">
    <property type="protein sequence ID" value="CAF9903513.1"/>
    <property type="molecule type" value="Genomic_DNA"/>
</dbReference>
<dbReference type="PANTHER" id="PTHR31238">
    <property type="entry name" value="GERMIN-LIKE PROTEIN SUBFAMILY 3 MEMBER 3"/>
    <property type="match status" value="1"/>
</dbReference>
<keyword evidence="9" id="KW-1185">Reference proteome</keyword>
<dbReference type="OrthoDB" id="1921208at2759"/>
<keyword evidence="3" id="KW-0964">Secreted</keyword>
<protein>
    <recommendedName>
        <fullName evidence="7">Cupin type-1 domain-containing protein</fullName>
    </recommendedName>
</protein>
<dbReference type="Pfam" id="PF00190">
    <property type="entry name" value="Cupin_1"/>
    <property type="match status" value="1"/>
</dbReference>
<comment type="similarity">
    <text evidence="2">Belongs to the germin family.</text>
</comment>
<accession>A0A8H3EE51</accession>
<dbReference type="AlphaFoldDB" id="A0A8H3EE51"/>
<dbReference type="CDD" id="cd02241">
    <property type="entry name" value="cupin_OxOx"/>
    <property type="match status" value="1"/>
</dbReference>
<evidence type="ECO:0000313" key="9">
    <source>
        <dbReference type="Proteomes" id="UP000664169"/>
    </source>
</evidence>
<evidence type="ECO:0000259" key="7">
    <source>
        <dbReference type="SMART" id="SM00835"/>
    </source>
</evidence>
<dbReference type="Proteomes" id="UP000664169">
    <property type="component" value="Unassembled WGS sequence"/>
</dbReference>
<comment type="caution">
    <text evidence="8">The sequence shown here is derived from an EMBL/GenBank/DDBJ whole genome shotgun (WGS) entry which is preliminary data.</text>
</comment>
<evidence type="ECO:0000256" key="1">
    <source>
        <dbReference type="ARBA" id="ARBA00004613"/>
    </source>
</evidence>
<sequence length="279" mass="30242">MFLKFIALSLAVSVAVAVPNPIPQTVSLLERQSTETIYWYPNTSSLTRQNPTYNKTQLDEIKLAYTSNDRLSFIRSYGNTDDYFKYDFSPTLSSGNAGSGQGGQGILAQVGNFPVLMGTGLSLAMGFLGPCGLDSMHIHNRATELVLLIAGGPLQTSFVMEDGLTEPFNATIGLYQAVIRPMGSIHWEFNDNCHPATFVAALSNEDPGVSRTAQNFFVNPVDLVEGAMGYPGFLDGQTTDGIYRHLPRAFALGAKACLQRCGITYVPTDDPNYNTTTGQ</sequence>
<gene>
    <name evidence="8" type="ORF">GOMPHAMPRED_000330</name>
</gene>
<comment type="subcellular location">
    <subcellularLocation>
        <location evidence="1">Secreted</location>
    </subcellularLocation>
</comment>
<dbReference type="SUPFAM" id="SSF51182">
    <property type="entry name" value="RmlC-like cupins"/>
    <property type="match status" value="1"/>
</dbReference>
<keyword evidence="6" id="KW-0732">Signal</keyword>
<keyword evidence="5" id="KW-0464">Manganese</keyword>
<feature type="domain" description="Cupin type-1" evidence="7">
    <location>
        <begin position="90"/>
        <end position="240"/>
    </location>
</feature>
<feature type="signal peptide" evidence="6">
    <location>
        <begin position="1"/>
        <end position="17"/>
    </location>
</feature>
<evidence type="ECO:0000256" key="3">
    <source>
        <dbReference type="ARBA" id="ARBA00022525"/>
    </source>
</evidence>
<reference evidence="8" key="1">
    <citation type="submission" date="2021-03" db="EMBL/GenBank/DDBJ databases">
        <authorList>
            <person name="Tagirdzhanova G."/>
        </authorList>
    </citation>
    <scope>NUCLEOTIDE SEQUENCE</scope>
</reference>
<dbReference type="SMART" id="SM00835">
    <property type="entry name" value="Cupin_1"/>
    <property type="match status" value="1"/>
</dbReference>
<organism evidence="8 9">
    <name type="scientific">Gomphillus americanus</name>
    <dbReference type="NCBI Taxonomy" id="1940652"/>
    <lineage>
        <taxon>Eukaryota</taxon>
        <taxon>Fungi</taxon>
        <taxon>Dikarya</taxon>
        <taxon>Ascomycota</taxon>
        <taxon>Pezizomycotina</taxon>
        <taxon>Lecanoromycetes</taxon>
        <taxon>OSLEUM clade</taxon>
        <taxon>Ostropomycetidae</taxon>
        <taxon>Ostropales</taxon>
        <taxon>Graphidaceae</taxon>
        <taxon>Gomphilloideae</taxon>
        <taxon>Gomphillus</taxon>
    </lineage>
</organism>
<feature type="chain" id="PRO_5034536685" description="Cupin type-1 domain-containing protein" evidence="6">
    <location>
        <begin position="18"/>
        <end position="279"/>
    </location>
</feature>
<evidence type="ECO:0000256" key="2">
    <source>
        <dbReference type="ARBA" id="ARBA00007456"/>
    </source>
</evidence>